<dbReference type="InterPro" id="IPR021134">
    <property type="entry name" value="Bestrophin-like"/>
</dbReference>
<accession>A0A183D4I8</accession>
<evidence type="ECO:0000256" key="2">
    <source>
        <dbReference type="ARBA" id="ARBA00022692"/>
    </source>
</evidence>
<dbReference type="PANTHER" id="PTHR10736:SF61">
    <property type="entry name" value="BESTROPHIN HOMOLOG 24"/>
    <property type="match status" value="1"/>
</dbReference>
<keyword evidence="2 6" id="KW-0812">Transmembrane</keyword>
<evidence type="ECO:0000313" key="8">
    <source>
        <dbReference type="Proteomes" id="UP000271098"/>
    </source>
</evidence>
<keyword evidence="6" id="KW-0868">Chloride</keyword>
<dbReference type="WBParaSite" id="GPUH_0000363601-mRNA-1">
    <property type="protein sequence ID" value="GPUH_0000363601-mRNA-1"/>
    <property type="gene ID" value="GPUH_0000363601"/>
</dbReference>
<keyword evidence="4 6" id="KW-0472">Membrane</keyword>
<sequence>MAMLYNFDWVPLPIMYPQLIVLAVHLYFVVCFFSRQHILSEEAPNKSVVTLTNVKFDEDRVAEVSYNEGTRFNGAFQLDVYFPFMTVLQFIFYMGWLKVAEAILNPFGEDDDDFECNFLLDKNLAVGLTIVDQGYNQPPAMKKDPFWDEPIKPLYTQQSAMLERRMSGVTGSTAHVKLASGFYSFREYEQSLDLPQHYGK</sequence>
<protein>
    <recommendedName>
        <fullName evidence="6">Bestrophin homolog</fullName>
    </recommendedName>
</protein>
<dbReference type="Proteomes" id="UP000271098">
    <property type="component" value="Unassembled WGS sequence"/>
</dbReference>
<evidence type="ECO:0000313" key="7">
    <source>
        <dbReference type="EMBL" id="VDK40278.1"/>
    </source>
</evidence>
<keyword evidence="3 6" id="KW-1133">Transmembrane helix</keyword>
<reference evidence="9" key="1">
    <citation type="submission" date="2016-06" db="UniProtKB">
        <authorList>
            <consortium name="WormBaseParasite"/>
        </authorList>
    </citation>
    <scope>IDENTIFICATION</scope>
</reference>
<evidence type="ECO:0000256" key="3">
    <source>
        <dbReference type="ARBA" id="ARBA00022989"/>
    </source>
</evidence>
<feature type="transmembrane region" description="Helical" evidence="6">
    <location>
        <begin position="80"/>
        <end position="97"/>
    </location>
</feature>
<dbReference type="GO" id="GO:0005886">
    <property type="term" value="C:plasma membrane"/>
    <property type="evidence" value="ECO:0007669"/>
    <property type="project" value="UniProtKB-SubCell"/>
</dbReference>
<gene>
    <name evidence="7" type="ORF">GPUH_LOCUS3629</name>
</gene>
<reference evidence="7 8" key="2">
    <citation type="submission" date="2018-11" db="EMBL/GenBank/DDBJ databases">
        <authorList>
            <consortium name="Pathogen Informatics"/>
        </authorList>
    </citation>
    <scope>NUCLEOTIDE SEQUENCE [LARGE SCALE GENOMIC DNA]</scope>
</reference>
<evidence type="ECO:0000256" key="5">
    <source>
        <dbReference type="ARBA" id="ARBA00034769"/>
    </source>
</evidence>
<evidence type="ECO:0000313" key="9">
    <source>
        <dbReference type="WBParaSite" id="GPUH_0000363601-mRNA-1"/>
    </source>
</evidence>
<feature type="transmembrane region" description="Helical" evidence="6">
    <location>
        <begin position="14"/>
        <end position="33"/>
    </location>
</feature>
<keyword evidence="8" id="KW-1185">Reference proteome</keyword>
<keyword evidence="6" id="KW-0407">Ion channel</keyword>
<dbReference type="PANTHER" id="PTHR10736">
    <property type="entry name" value="BESTROPHIN"/>
    <property type="match status" value="1"/>
</dbReference>
<comment type="subcellular location">
    <subcellularLocation>
        <location evidence="6">Cell membrane</location>
        <topology evidence="6">Multi-pass membrane protein</topology>
    </subcellularLocation>
    <subcellularLocation>
        <location evidence="1">Membrane</location>
    </subcellularLocation>
</comment>
<dbReference type="OrthoDB" id="201595at2759"/>
<evidence type="ECO:0000256" key="1">
    <source>
        <dbReference type="ARBA" id="ARBA00004370"/>
    </source>
</evidence>
<evidence type="ECO:0000256" key="4">
    <source>
        <dbReference type="ARBA" id="ARBA00023136"/>
    </source>
</evidence>
<keyword evidence="6" id="KW-0406">Ion transport</keyword>
<keyword evidence="6" id="KW-1003">Cell membrane</keyword>
<proteinExistence type="inferred from homology"/>
<dbReference type="GO" id="GO:0005254">
    <property type="term" value="F:chloride channel activity"/>
    <property type="evidence" value="ECO:0007669"/>
    <property type="project" value="UniProtKB-KW"/>
</dbReference>
<dbReference type="InterPro" id="IPR000615">
    <property type="entry name" value="Bestrophin"/>
</dbReference>
<comment type="similarity">
    <text evidence="5 6">Belongs to the anion channel-forming bestrophin (TC 1.A.46) family. Calcium-sensitive chloride channel subfamily.</text>
</comment>
<keyword evidence="6" id="KW-0813">Transport</keyword>
<dbReference type="Pfam" id="PF01062">
    <property type="entry name" value="Bestrophin"/>
    <property type="match status" value="2"/>
</dbReference>
<dbReference type="GO" id="GO:0034707">
    <property type="term" value="C:chloride channel complex"/>
    <property type="evidence" value="ECO:0007669"/>
    <property type="project" value="UniProtKB-KW"/>
</dbReference>
<dbReference type="AlphaFoldDB" id="A0A183D4I8"/>
<keyword evidence="6" id="KW-0869">Chloride channel</keyword>
<comment type="function">
    <text evidence="6">Forms chloride channels.</text>
</comment>
<name>A0A183D4I8_9BILA</name>
<organism evidence="9">
    <name type="scientific">Gongylonema pulchrum</name>
    <dbReference type="NCBI Taxonomy" id="637853"/>
    <lineage>
        <taxon>Eukaryota</taxon>
        <taxon>Metazoa</taxon>
        <taxon>Ecdysozoa</taxon>
        <taxon>Nematoda</taxon>
        <taxon>Chromadorea</taxon>
        <taxon>Rhabditida</taxon>
        <taxon>Spirurina</taxon>
        <taxon>Spiruromorpha</taxon>
        <taxon>Spiruroidea</taxon>
        <taxon>Gongylonematidae</taxon>
        <taxon>Gongylonema</taxon>
    </lineage>
</organism>
<evidence type="ECO:0000256" key="6">
    <source>
        <dbReference type="RuleBase" id="RU363126"/>
    </source>
</evidence>
<dbReference type="EMBL" id="UYRT01006316">
    <property type="protein sequence ID" value="VDK40278.1"/>
    <property type="molecule type" value="Genomic_DNA"/>
</dbReference>